<evidence type="ECO:0000259" key="12">
    <source>
        <dbReference type="PROSITE" id="PS51671"/>
    </source>
</evidence>
<proteinExistence type="predicted"/>
<dbReference type="PANTHER" id="PTHR21022:SF19">
    <property type="entry name" value="PREPHENATE DEHYDRATASE-RELATED"/>
    <property type="match status" value="1"/>
</dbReference>
<dbReference type="Gene3D" id="3.30.70.260">
    <property type="match status" value="1"/>
</dbReference>
<dbReference type="FunFam" id="3.30.70.260:FF:000012">
    <property type="entry name" value="Prephenate dehydratase"/>
    <property type="match status" value="1"/>
</dbReference>
<dbReference type="GO" id="GO:0005737">
    <property type="term" value="C:cytoplasm"/>
    <property type="evidence" value="ECO:0007669"/>
    <property type="project" value="TreeGrafter"/>
</dbReference>
<comment type="catalytic activity">
    <reaction evidence="8 10">
        <text>prephenate + H(+) = 3-phenylpyruvate + CO2 + H2O</text>
        <dbReference type="Rhea" id="RHEA:21648"/>
        <dbReference type="ChEBI" id="CHEBI:15377"/>
        <dbReference type="ChEBI" id="CHEBI:15378"/>
        <dbReference type="ChEBI" id="CHEBI:16526"/>
        <dbReference type="ChEBI" id="CHEBI:18005"/>
        <dbReference type="ChEBI" id="CHEBI:29934"/>
        <dbReference type="EC" id="4.2.1.51"/>
    </reaction>
</comment>
<dbReference type="InterPro" id="IPR045865">
    <property type="entry name" value="ACT-like_dom_sf"/>
</dbReference>
<evidence type="ECO:0000256" key="7">
    <source>
        <dbReference type="ARBA" id="ARBA00023239"/>
    </source>
</evidence>
<dbReference type="PANTHER" id="PTHR21022">
    <property type="entry name" value="PREPHENATE DEHYDRATASE P PROTEIN"/>
    <property type="match status" value="1"/>
</dbReference>
<name>A0A6J4Q1P0_9ACTN</name>
<dbReference type="GO" id="GO:0009094">
    <property type="term" value="P:L-phenylalanine biosynthetic process"/>
    <property type="evidence" value="ECO:0007669"/>
    <property type="project" value="UniProtKB-UniPathway"/>
</dbReference>
<keyword evidence="7 10" id="KW-0456">Lyase</keyword>
<evidence type="ECO:0000256" key="4">
    <source>
        <dbReference type="ARBA" id="ARBA00022605"/>
    </source>
</evidence>
<keyword evidence="5 10" id="KW-0057">Aromatic amino acid biosynthesis</keyword>
<dbReference type="PIRSF" id="PIRSF001500">
    <property type="entry name" value="Chor_mut_pdt_Ppr"/>
    <property type="match status" value="1"/>
</dbReference>
<dbReference type="Pfam" id="PF00800">
    <property type="entry name" value="PDT"/>
    <property type="match status" value="1"/>
</dbReference>
<evidence type="ECO:0000256" key="3">
    <source>
        <dbReference type="ARBA" id="ARBA00021872"/>
    </source>
</evidence>
<evidence type="ECO:0000256" key="6">
    <source>
        <dbReference type="ARBA" id="ARBA00023222"/>
    </source>
</evidence>
<dbReference type="PROSITE" id="PS51671">
    <property type="entry name" value="ACT"/>
    <property type="match status" value="1"/>
</dbReference>
<dbReference type="NCBIfam" id="NF008865">
    <property type="entry name" value="PRK11898.1"/>
    <property type="match status" value="1"/>
</dbReference>
<dbReference type="CDD" id="cd13632">
    <property type="entry name" value="PBP2_Aa-PDT_like"/>
    <property type="match status" value="1"/>
</dbReference>
<gene>
    <name evidence="10" type="primary">pheA</name>
    <name evidence="13" type="ORF">AVDCRST_MAG35-2673</name>
</gene>
<dbReference type="EMBL" id="CADCUY010000533">
    <property type="protein sequence ID" value="CAA9432073.1"/>
    <property type="molecule type" value="Genomic_DNA"/>
</dbReference>
<dbReference type="SUPFAM" id="SSF55021">
    <property type="entry name" value="ACT-like"/>
    <property type="match status" value="1"/>
</dbReference>
<dbReference type="PROSITE" id="PS51171">
    <property type="entry name" value="PREPHENATE_DEHYDR_3"/>
    <property type="match status" value="1"/>
</dbReference>
<dbReference type="UniPathway" id="UPA00121">
    <property type="reaction ID" value="UER00345"/>
</dbReference>
<comment type="pathway">
    <text evidence="1 10">Amino-acid biosynthesis; L-phenylalanine biosynthesis; phenylpyruvate from prephenate: step 1/1.</text>
</comment>
<dbReference type="InterPro" id="IPR001086">
    <property type="entry name" value="Preph_deHydtase"/>
</dbReference>
<evidence type="ECO:0000256" key="8">
    <source>
        <dbReference type="ARBA" id="ARBA00047848"/>
    </source>
</evidence>
<dbReference type="InterPro" id="IPR008242">
    <property type="entry name" value="Chor_mutase/pphenate_deHydtase"/>
</dbReference>
<protein>
    <recommendedName>
        <fullName evidence="3 10">Prephenate dehydratase</fullName>
        <shortName evidence="10">PDT</shortName>
        <ecNumber evidence="2 10">4.2.1.51</ecNumber>
    </recommendedName>
</protein>
<dbReference type="GO" id="GO:0004664">
    <property type="term" value="F:prephenate dehydratase activity"/>
    <property type="evidence" value="ECO:0007669"/>
    <property type="project" value="UniProtKB-UniRule"/>
</dbReference>
<dbReference type="InterPro" id="IPR002912">
    <property type="entry name" value="ACT_dom"/>
</dbReference>
<evidence type="ECO:0000259" key="11">
    <source>
        <dbReference type="PROSITE" id="PS51171"/>
    </source>
</evidence>
<dbReference type="CDD" id="cd04905">
    <property type="entry name" value="ACT_CM-PDT"/>
    <property type="match status" value="1"/>
</dbReference>
<evidence type="ECO:0000256" key="2">
    <source>
        <dbReference type="ARBA" id="ARBA00013147"/>
    </source>
</evidence>
<feature type="domain" description="Prephenate dehydratase" evidence="11">
    <location>
        <begin position="31"/>
        <end position="211"/>
    </location>
</feature>
<keyword evidence="4 10" id="KW-0028">Amino-acid biosynthesis</keyword>
<feature type="non-terminal residue" evidence="13">
    <location>
        <position position="1"/>
    </location>
</feature>
<dbReference type="FunFam" id="3.40.190.10:FF:000064">
    <property type="entry name" value="Prephenate dehydratase"/>
    <property type="match status" value="1"/>
</dbReference>
<keyword evidence="6 10" id="KW-0584">Phenylalanine biosynthesis</keyword>
<dbReference type="EC" id="4.2.1.51" evidence="2 10"/>
<dbReference type="Gene3D" id="3.40.190.10">
    <property type="entry name" value="Periplasmic binding protein-like II"/>
    <property type="match status" value="2"/>
</dbReference>
<organism evidence="13">
    <name type="scientific">uncultured Quadrisphaera sp</name>
    <dbReference type="NCBI Taxonomy" id="904978"/>
    <lineage>
        <taxon>Bacteria</taxon>
        <taxon>Bacillati</taxon>
        <taxon>Actinomycetota</taxon>
        <taxon>Actinomycetes</taxon>
        <taxon>Kineosporiales</taxon>
        <taxon>Kineosporiaceae</taxon>
        <taxon>Quadrisphaera</taxon>
        <taxon>environmental samples</taxon>
    </lineage>
</organism>
<dbReference type="PROSITE" id="PS00857">
    <property type="entry name" value="PREPHENATE_DEHYDR_1"/>
    <property type="match status" value="1"/>
</dbReference>
<evidence type="ECO:0000256" key="10">
    <source>
        <dbReference type="RuleBase" id="RU361254"/>
    </source>
</evidence>
<evidence type="ECO:0000256" key="1">
    <source>
        <dbReference type="ARBA" id="ARBA00004741"/>
    </source>
</evidence>
<feature type="domain" description="ACT" evidence="12">
    <location>
        <begin position="226"/>
        <end position="303"/>
    </location>
</feature>
<dbReference type="SUPFAM" id="SSF53850">
    <property type="entry name" value="Periplasmic binding protein-like II"/>
    <property type="match status" value="1"/>
</dbReference>
<accession>A0A6J4Q1P0</accession>
<dbReference type="PROSITE" id="PS00858">
    <property type="entry name" value="PREPHENATE_DEHYDR_2"/>
    <property type="match status" value="1"/>
</dbReference>
<reference evidence="13" key="1">
    <citation type="submission" date="2020-02" db="EMBL/GenBank/DDBJ databases">
        <authorList>
            <person name="Meier V. D."/>
        </authorList>
    </citation>
    <scope>NUCLEOTIDE SEQUENCE</scope>
    <source>
        <strain evidence="13">AVDCRST_MAG35</strain>
    </source>
</reference>
<dbReference type="InterPro" id="IPR018528">
    <property type="entry name" value="Preph_deHydtase_CS"/>
</dbReference>
<feature type="site" description="Essential for prephenate dehydratase activity" evidence="9">
    <location>
        <position position="204"/>
    </location>
</feature>
<evidence type="ECO:0000256" key="9">
    <source>
        <dbReference type="PIRSR" id="PIRSR001500-2"/>
    </source>
</evidence>
<dbReference type="AlphaFoldDB" id="A0A6J4Q1P0"/>
<evidence type="ECO:0000313" key="13">
    <source>
        <dbReference type="EMBL" id="CAA9432073.1"/>
    </source>
</evidence>
<sequence>SPAAGPGGHAAGPAGPAGPDGAVATLATVSRYAYLGPVGTFTETALALVTGGAPAEREAFPSVDAALEAVRTGRCDVAVVPIENSVEGGVTATLDALAAGDPLLVVGEVLVPVAFVLAARPGTALAGVTRVASHPHALAQCRGWLAEHLPHAATVPSLSTSAAAQALAEGVATHDAALCAQAAATAFGLAVLAEGVADRATAVTRFVLVARPGAVPAPTGADKTTVVAYLRQDRAGALLELLEQFATRGVNLSRIESRPVGTALGLYCFSIDCEGHAADPRVGEALTGLRRVTADLRFLGSYPRADGVAPEVAPGTADADFTEARAWLQGLLDSPAGG</sequence>
<evidence type="ECO:0000256" key="5">
    <source>
        <dbReference type="ARBA" id="ARBA00023141"/>
    </source>
</evidence>